<protein>
    <submittedName>
        <fullName evidence="2">Cadherin domain-containing protein</fullName>
    </submittedName>
</protein>
<organism evidence="1 2">
    <name type="scientific">Rhabditophanes sp. KR3021</name>
    <dbReference type="NCBI Taxonomy" id="114890"/>
    <lineage>
        <taxon>Eukaryota</taxon>
        <taxon>Metazoa</taxon>
        <taxon>Ecdysozoa</taxon>
        <taxon>Nematoda</taxon>
        <taxon>Chromadorea</taxon>
        <taxon>Rhabditida</taxon>
        <taxon>Tylenchina</taxon>
        <taxon>Panagrolaimomorpha</taxon>
        <taxon>Strongyloidoidea</taxon>
        <taxon>Alloionematidae</taxon>
        <taxon>Rhabditophanes</taxon>
    </lineage>
</organism>
<sequence>MRKISTWMLAKNAKSILKARILNLITTGNLVKLKEISNNGLDTYYINYCITGASGQESTKFNIQLQLMDTNDLSLAPSIIAFCIYNVFCYLCKLESRPNKNRKRLAQYQNRFTEYRTINGTDDD</sequence>
<evidence type="ECO:0000313" key="2">
    <source>
        <dbReference type="WBParaSite" id="RSKR_0000466050.1"/>
    </source>
</evidence>
<evidence type="ECO:0000313" key="1">
    <source>
        <dbReference type="Proteomes" id="UP000095286"/>
    </source>
</evidence>
<proteinExistence type="predicted"/>
<dbReference type="WBParaSite" id="RSKR_0000466050.1">
    <property type="protein sequence ID" value="RSKR_0000466050.1"/>
    <property type="gene ID" value="RSKR_0000466050"/>
</dbReference>
<accession>A0AC35TVE2</accession>
<reference evidence="2" key="1">
    <citation type="submission" date="2016-11" db="UniProtKB">
        <authorList>
            <consortium name="WormBaseParasite"/>
        </authorList>
    </citation>
    <scope>IDENTIFICATION</scope>
    <source>
        <strain evidence="2">KR3021</strain>
    </source>
</reference>
<name>A0AC35TVE2_9BILA</name>
<dbReference type="Proteomes" id="UP000095286">
    <property type="component" value="Unplaced"/>
</dbReference>